<name>A0A4U5VWG6_COLLU</name>
<accession>A0A4U5VWG6</accession>
<dbReference type="Proteomes" id="UP000298787">
    <property type="component" value="Chromosome 23"/>
</dbReference>
<evidence type="ECO:0000313" key="2">
    <source>
        <dbReference type="EMBL" id="TKS92400.1"/>
    </source>
</evidence>
<feature type="region of interest" description="Disordered" evidence="1">
    <location>
        <begin position="128"/>
        <end position="160"/>
    </location>
</feature>
<evidence type="ECO:0000313" key="3">
    <source>
        <dbReference type="Proteomes" id="UP000298787"/>
    </source>
</evidence>
<feature type="compositionally biased region" description="Low complexity" evidence="1">
    <location>
        <begin position="32"/>
        <end position="41"/>
    </location>
</feature>
<organism evidence="2 3">
    <name type="scientific">Collichthys lucidus</name>
    <name type="common">Big head croaker</name>
    <name type="synonym">Sciaena lucida</name>
    <dbReference type="NCBI Taxonomy" id="240159"/>
    <lineage>
        <taxon>Eukaryota</taxon>
        <taxon>Metazoa</taxon>
        <taxon>Chordata</taxon>
        <taxon>Craniata</taxon>
        <taxon>Vertebrata</taxon>
        <taxon>Euteleostomi</taxon>
        <taxon>Actinopterygii</taxon>
        <taxon>Neopterygii</taxon>
        <taxon>Teleostei</taxon>
        <taxon>Neoteleostei</taxon>
        <taxon>Acanthomorphata</taxon>
        <taxon>Eupercaria</taxon>
        <taxon>Sciaenidae</taxon>
        <taxon>Collichthys</taxon>
    </lineage>
</organism>
<evidence type="ECO:0000256" key="1">
    <source>
        <dbReference type="SAM" id="MobiDB-lite"/>
    </source>
</evidence>
<reference evidence="2 3" key="1">
    <citation type="submission" date="2019-01" db="EMBL/GenBank/DDBJ databases">
        <title>Genome Assembly of Collichthys lucidus.</title>
        <authorList>
            <person name="Cai M."/>
            <person name="Xiao S."/>
        </authorList>
    </citation>
    <scope>NUCLEOTIDE SEQUENCE [LARGE SCALE GENOMIC DNA]</scope>
    <source>
        <strain evidence="2">JT15FE1705JMU</strain>
        <tissue evidence="2">Muscle</tissue>
    </source>
</reference>
<feature type="region of interest" description="Disordered" evidence="1">
    <location>
        <begin position="18"/>
        <end position="112"/>
    </location>
</feature>
<sequence>MAGEVPETGYDWAAQCEQLRAPPFPDADRDPSLPAADLGAAAEEDEGAEAAAAARSAAPSEERARSRLAQKISCLDRSPAAAAAGRHGLGPPGEEEEESGLTAFLSSGGASCRSPLCRPTVLAFSCASHAAAAHPRAGPREERHHLGEQQASPLLRRRPGVISQLYRKGAPQHRCRDLP</sequence>
<dbReference type="EMBL" id="CM014100">
    <property type="protein sequence ID" value="TKS92400.1"/>
    <property type="molecule type" value="Genomic_DNA"/>
</dbReference>
<dbReference type="AlphaFoldDB" id="A0A4U5VWG6"/>
<feature type="compositionally biased region" description="Basic and acidic residues" evidence="1">
    <location>
        <begin position="138"/>
        <end position="147"/>
    </location>
</feature>
<gene>
    <name evidence="2" type="ORF">D9C73_025398</name>
</gene>
<keyword evidence="3" id="KW-1185">Reference proteome</keyword>
<feature type="compositionally biased region" description="Low complexity" evidence="1">
    <location>
        <begin position="49"/>
        <end position="59"/>
    </location>
</feature>
<protein>
    <submittedName>
        <fullName evidence="2">Uncharacterized protein</fullName>
    </submittedName>
</protein>
<proteinExistence type="predicted"/>